<organism evidence="1 2">
    <name type="scientific">Orenia metallireducens</name>
    <dbReference type="NCBI Taxonomy" id="1413210"/>
    <lineage>
        <taxon>Bacteria</taxon>
        <taxon>Bacillati</taxon>
        <taxon>Bacillota</taxon>
        <taxon>Clostridia</taxon>
        <taxon>Halanaerobiales</taxon>
        <taxon>Halobacteroidaceae</taxon>
        <taxon>Orenia</taxon>
    </lineage>
</organism>
<dbReference type="OrthoDB" id="9811390at2"/>
<sequence length="85" mass="9629">MLHLGAGYIIPAKDVVLIADFESTTHSKKTREFLQVAEEEGFITDFSEGNPKSFIVTDETIYYSMISSSTLSKRVNFAYNLNRDE</sequence>
<reference evidence="2" key="1">
    <citation type="submission" date="2016-07" db="EMBL/GenBank/DDBJ databases">
        <authorList>
            <person name="Florea S."/>
            <person name="Webb J.S."/>
            <person name="Jaromczyk J."/>
            <person name="Schardl C.L."/>
        </authorList>
    </citation>
    <scope>NUCLEOTIDE SEQUENCE [LARGE SCALE GENOMIC DNA]</scope>
    <source>
        <strain evidence="2">Z6</strain>
    </source>
</reference>
<dbReference type="Proteomes" id="UP000093514">
    <property type="component" value="Unassembled WGS sequence"/>
</dbReference>
<dbReference type="EMBL" id="LWDV01000005">
    <property type="protein sequence ID" value="OCL28432.1"/>
    <property type="molecule type" value="Genomic_DNA"/>
</dbReference>
<accession>A0A1C0ACU2</accession>
<keyword evidence="2" id="KW-1185">Reference proteome</keyword>
<dbReference type="NCBIfam" id="NF046065">
    <property type="entry name" value="MtxRegRemB"/>
    <property type="match status" value="1"/>
</dbReference>
<name>A0A1C0ACU2_9FIRM</name>
<dbReference type="RefSeq" id="WP_068714488.1">
    <property type="nucleotide sequence ID" value="NZ_LWDV01000005.1"/>
</dbReference>
<protein>
    <submittedName>
        <fullName evidence="1">DUF370 domain-containing protein</fullName>
    </submittedName>
</protein>
<gene>
    <name evidence="1" type="ORF">U472_00665</name>
</gene>
<dbReference type="InterPro" id="IPR007169">
    <property type="entry name" value="RemA-like"/>
</dbReference>
<evidence type="ECO:0000313" key="2">
    <source>
        <dbReference type="Proteomes" id="UP000093514"/>
    </source>
</evidence>
<evidence type="ECO:0000313" key="1">
    <source>
        <dbReference type="EMBL" id="OCL28432.1"/>
    </source>
</evidence>
<reference evidence="1 2" key="2">
    <citation type="submission" date="2016-08" db="EMBL/GenBank/DDBJ databases">
        <title>Orenia metallireducens sp. nov. strain Z6, a Novel Metal-reducing Firmicute from the Deep Subsurface.</title>
        <authorList>
            <person name="Maxim B.I."/>
            <person name="Kenneth K."/>
            <person name="Flynn T.M."/>
            <person name="Oloughlin E.J."/>
            <person name="Locke R.A."/>
            <person name="Weber J.R."/>
            <person name="Egan S.M."/>
            <person name="Mackie R.I."/>
            <person name="Cann I.K."/>
        </authorList>
    </citation>
    <scope>NUCLEOTIDE SEQUENCE [LARGE SCALE GENOMIC DNA]</scope>
    <source>
        <strain evidence="1 2">Z6</strain>
    </source>
</reference>
<comment type="caution">
    <text evidence="1">The sequence shown here is derived from an EMBL/GenBank/DDBJ whole genome shotgun (WGS) entry which is preliminary data.</text>
</comment>
<proteinExistence type="predicted"/>
<dbReference type="AlphaFoldDB" id="A0A1C0ACU2"/>
<dbReference type="Pfam" id="PF04025">
    <property type="entry name" value="RemA-like"/>
    <property type="match status" value="1"/>
</dbReference>